<feature type="coiled-coil region" evidence="1">
    <location>
        <begin position="215"/>
        <end position="249"/>
    </location>
</feature>
<sequence length="339" mass="39153">MSKFWSTPGMDTFVDWVTDPDNHARLYAHQPPAGNRPIDIHKEIAELVNKKHGTTWDTVAVKSKIAYSRKKYDAARRLAEATGVGDTDETTLRDAMLEKCPFYDRFHAVYAGIIKRNPPLQKHPPVPKAQDESSLAVDKFLEKNDIMDDMDDSVPDSDLSFQCQSTVDTRSSNTSHSKGKLWKIEQKRAAEDVIKNFETLERKYMDVASRRGVGLEEWLRREELLLKRLDDIERKHTEMLRKREEALEKREAAFAQEKKESKAESEAKVLIEWARIQQEWTRYHQALADFKLSVSIRSFVLIRVLQVILVIITAKDVPQVVKSMLNLTRAEPRCLLNHP</sequence>
<keyword evidence="1" id="KW-0175">Coiled coil</keyword>
<accession>A0A9P6UN13</accession>
<gene>
    <name evidence="2" type="ORF">BGZ99_008839</name>
</gene>
<dbReference type="OrthoDB" id="2437094at2759"/>
<dbReference type="PANTHER" id="PTHR33324:SF2">
    <property type="entry name" value="MYB_SANT-LIKE DNA-BINDING DOMAIN-CONTAINING PROTEIN"/>
    <property type="match status" value="1"/>
</dbReference>
<evidence type="ECO:0000256" key="1">
    <source>
        <dbReference type="SAM" id="Coils"/>
    </source>
</evidence>
<organism evidence="2 3">
    <name type="scientific">Dissophora globulifera</name>
    <dbReference type="NCBI Taxonomy" id="979702"/>
    <lineage>
        <taxon>Eukaryota</taxon>
        <taxon>Fungi</taxon>
        <taxon>Fungi incertae sedis</taxon>
        <taxon>Mucoromycota</taxon>
        <taxon>Mortierellomycotina</taxon>
        <taxon>Mortierellomycetes</taxon>
        <taxon>Mortierellales</taxon>
        <taxon>Mortierellaceae</taxon>
        <taxon>Dissophora</taxon>
    </lineage>
</organism>
<reference evidence="2" key="1">
    <citation type="journal article" date="2020" name="Fungal Divers.">
        <title>Resolving the Mortierellaceae phylogeny through synthesis of multi-gene phylogenetics and phylogenomics.</title>
        <authorList>
            <person name="Vandepol N."/>
            <person name="Liber J."/>
            <person name="Desiro A."/>
            <person name="Na H."/>
            <person name="Kennedy M."/>
            <person name="Barry K."/>
            <person name="Grigoriev I.V."/>
            <person name="Miller A.N."/>
            <person name="O'Donnell K."/>
            <person name="Stajich J.E."/>
            <person name="Bonito G."/>
        </authorList>
    </citation>
    <scope>NUCLEOTIDE SEQUENCE</scope>
    <source>
        <strain evidence="2">REB-010B</strain>
    </source>
</reference>
<dbReference type="AlphaFoldDB" id="A0A9P6UN13"/>
<dbReference type="Proteomes" id="UP000738325">
    <property type="component" value="Unassembled WGS sequence"/>
</dbReference>
<dbReference type="EMBL" id="JAAAIP010000704">
    <property type="protein sequence ID" value="KAG0313514.1"/>
    <property type="molecule type" value="Genomic_DNA"/>
</dbReference>
<keyword evidence="3" id="KW-1185">Reference proteome</keyword>
<proteinExistence type="predicted"/>
<evidence type="ECO:0000313" key="2">
    <source>
        <dbReference type="EMBL" id="KAG0313514.1"/>
    </source>
</evidence>
<protein>
    <submittedName>
        <fullName evidence="2">Uncharacterized protein</fullName>
    </submittedName>
</protein>
<dbReference type="PANTHER" id="PTHR33324">
    <property type="entry name" value="EXPRESSED PROTEIN"/>
    <property type="match status" value="1"/>
</dbReference>
<comment type="caution">
    <text evidence="2">The sequence shown here is derived from an EMBL/GenBank/DDBJ whole genome shotgun (WGS) entry which is preliminary data.</text>
</comment>
<name>A0A9P6UN13_9FUNG</name>
<evidence type="ECO:0000313" key="3">
    <source>
        <dbReference type="Proteomes" id="UP000738325"/>
    </source>
</evidence>